<dbReference type="AlphaFoldDB" id="A0A382GGQ1"/>
<dbReference type="EMBL" id="UINC01055339">
    <property type="protein sequence ID" value="SVB74099.1"/>
    <property type="molecule type" value="Genomic_DNA"/>
</dbReference>
<evidence type="ECO:0000259" key="2">
    <source>
        <dbReference type="Pfam" id="PF19301"/>
    </source>
</evidence>
<feature type="region of interest" description="Disordered" evidence="1">
    <location>
        <begin position="93"/>
        <end position="113"/>
    </location>
</feature>
<sequence length="113" mass="12646">NDYMQDRKAQKEINPPGIWPGPEQDYCVTETMGKVMDRTKEHLYGGDAAIIRLRQMLGKTARNLQEGIEPRGLDGSIAYHKIRSEEIIIGPDEDPWLAGADAGESATRGERLH</sequence>
<feature type="region of interest" description="Disordered" evidence="1">
    <location>
        <begin position="1"/>
        <end position="22"/>
    </location>
</feature>
<organism evidence="3">
    <name type="scientific">marine metagenome</name>
    <dbReference type="NCBI Taxonomy" id="408172"/>
    <lineage>
        <taxon>unclassified sequences</taxon>
        <taxon>metagenomes</taxon>
        <taxon>ecological metagenomes</taxon>
    </lineage>
</organism>
<dbReference type="Pfam" id="PF19301">
    <property type="entry name" value="LigXa_C"/>
    <property type="match status" value="1"/>
</dbReference>
<feature type="domain" description="LigXa-like C-terminal" evidence="2">
    <location>
        <begin position="1"/>
        <end position="94"/>
    </location>
</feature>
<evidence type="ECO:0000313" key="3">
    <source>
        <dbReference type="EMBL" id="SVB74099.1"/>
    </source>
</evidence>
<accession>A0A382GGQ1</accession>
<feature type="compositionally biased region" description="Basic and acidic residues" evidence="1">
    <location>
        <begin position="1"/>
        <end position="11"/>
    </location>
</feature>
<protein>
    <recommendedName>
        <fullName evidence="2">LigXa-like C-terminal domain-containing protein</fullName>
    </recommendedName>
</protein>
<feature type="non-terminal residue" evidence="3">
    <location>
        <position position="1"/>
    </location>
</feature>
<name>A0A382GGQ1_9ZZZZ</name>
<reference evidence="3" key="1">
    <citation type="submission" date="2018-05" db="EMBL/GenBank/DDBJ databases">
        <authorList>
            <person name="Lanie J.A."/>
            <person name="Ng W.-L."/>
            <person name="Kazmierczak K.M."/>
            <person name="Andrzejewski T.M."/>
            <person name="Davidsen T.M."/>
            <person name="Wayne K.J."/>
            <person name="Tettelin H."/>
            <person name="Glass J.I."/>
            <person name="Rusch D."/>
            <person name="Podicherti R."/>
            <person name="Tsui H.-C.T."/>
            <person name="Winkler M.E."/>
        </authorList>
    </citation>
    <scope>NUCLEOTIDE SEQUENCE</scope>
</reference>
<gene>
    <name evidence="3" type="ORF">METZ01_LOCUS226953</name>
</gene>
<evidence type="ECO:0000256" key="1">
    <source>
        <dbReference type="SAM" id="MobiDB-lite"/>
    </source>
</evidence>
<proteinExistence type="predicted"/>
<dbReference type="InterPro" id="IPR045623">
    <property type="entry name" value="LigXa_C"/>
</dbReference>
<dbReference type="SUPFAM" id="SSF55961">
    <property type="entry name" value="Bet v1-like"/>
    <property type="match status" value="1"/>
</dbReference>